<protein>
    <submittedName>
        <fullName evidence="1">Uncharacterized protein</fullName>
    </submittedName>
</protein>
<sequence>MTAGEPMHMHTARNGGPRRAARNLVYRICDKIIYGSQELQKIADGMTVLSKVLQDVADVLEAAKAKCVYRPRVLEDTGAVLKRFESVQADVRKITESQGRSPEIRFRGGLR</sequence>
<gene>
    <name evidence="1" type="ORF">DM02DRAFT_653843</name>
</gene>
<organism evidence="1 2">
    <name type="scientific">Periconia macrospinosa</name>
    <dbReference type="NCBI Taxonomy" id="97972"/>
    <lineage>
        <taxon>Eukaryota</taxon>
        <taxon>Fungi</taxon>
        <taxon>Dikarya</taxon>
        <taxon>Ascomycota</taxon>
        <taxon>Pezizomycotina</taxon>
        <taxon>Dothideomycetes</taxon>
        <taxon>Pleosporomycetidae</taxon>
        <taxon>Pleosporales</taxon>
        <taxon>Massarineae</taxon>
        <taxon>Periconiaceae</taxon>
        <taxon>Periconia</taxon>
    </lineage>
</organism>
<dbReference type="Proteomes" id="UP000244855">
    <property type="component" value="Unassembled WGS sequence"/>
</dbReference>
<proteinExistence type="predicted"/>
<accession>A0A2V1DVG6</accession>
<dbReference type="AlphaFoldDB" id="A0A2V1DVG6"/>
<reference evidence="1 2" key="1">
    <citation type="journal article" date="2018" name="Sci. Rep.">
        <title>Comparative genomics provides insights into the lifestyle and reveals functional heterogeneity of dark septate endophytic fungi.</title>
        <authorList>
            <person name="Knapp D.G."/>
            <person name="Nemeth J.B."/>
            <person name="Barry K."/>
            <person name="Hainaut M."/>
            <person name="Henrissat B."/>
            <person name="Johnson J."/>
            <person name="Kuo A."/>
            <person name="Lim J.H.P."/>
            <person name="Lipzen A."/>
            <person name="Nolan M."/>
            <person name="Ohm R.A."/>
            <person name="Tamas L."/>
            <person name="Grigoriev I.V."/>
            <person name="Spatafora J.W."/>
            <person name="Nagy L.G."/>
            <person name="Kovacs G.M."/>
        </authorList>
    </citation>
    <scope>NUCLEOTIDE SEQUENCE [LARGE SCALE GENOMIC DNA]</scope>
    <source>
        <strain evidence="1 2">DSE2036</strain>
    </source>
</reference>
<keyword evidence="2" id="KW-1185">Reference proteome</keyword>
<name>A0A2V1DVG6_9PLEO</name>
<evidence type="ECO:0000313" key="1">
    <source>
        <dbReference type="EMBL" id="PVI02089.1"/>
    </source>
</evidence>
<dbReference type="EMBL" id="KZ805347">
    <property type="protein sequence ID" value="PVI02089.1"/>
    <property type="molecule type" value="Genomic_DNA"/>
</dbReference>
<evidence type="ECO:0000313" key="2">
    <source>
        <dbReference type="Proteomes" id="UP000244855"/>
    </source>
</evidence>